<keyword evidence="3" id="KW-1185">Reference proteome</keyword>
<proteinExistence type="predicted"/>
<evidence type="ECO:0000313" key="3">
    <source>
        <dbReference type="Proteomes" id="UP001168821"/>
    </source>
</evidence>
<evidence type="ECO:0000256" key="1">
    <source>
        <dbReference type="SAM" id="MobiDB-lite"/>
    </source>
</evidence>
<protein>
    <submittedName>
        <fullName evidence="2">Uncharacterized protein</fullName>
    </submittedName>
</protein>
<comment type="caution">
    <text evidence="2">The sequence shown here is derived from an EMBL/GenBank/DDBJ whole genome shotgun (WGS) entry which is preliminary data.</text>
</comment>
<feature type="compositionally biased region" description="Basic residues" evidence="1">
    <location>
        <begin position="106"/>
        <end position="116"/>
    </location>
</feature>
<accession>A0AA38ILS1</accession>
<dbReference type="Proteomes" id="UP001168821">
    <property type="component" value="Unassembled WGS sequence"/>
</dbReference>
<feature type="region of interest" description="Disordered" evidence="1">
    <location>
        <begin position="76"/>
        <end position="124"/>
    </location>
</feature>
<sequence>MHTHRQPGGMQRLGNDALTFLDGASPRRRRSVQNKPKVQYQLGASGWKSLKLTLTSPVFSTFGGLWRLCVPTYENTTSSRAGKHNDASLRRRKHDWRPDTKGGILRQRRRTKRGGRARGAALWA</sequence>
<dbReference type="AlphaFoldDB" id="A0AA38ILS1"/>
<organism evidence="2 3">
    <name type="scientific">Zophobas morio</name>
    <dbReference type="NCBI Taxonomy" id="2755281"/>
    <lineage>
        <taxon>Eukaryota</taxon>
        <taxon>Metazoa</taxon>
        <taxon>Ecdysozoa</taxon>
        <taxon>Arthropoda</taxon>
        <taxon>Hexapoda</taxon>
        <taxon>Insecta</taxon>
        <taxon>Pterygota</taxon>
        <taxon>Neoptera</taxon>
        <taxon>Endopterygota</taxon>
        <taxon>Coleoptera</taxon>
        <taxon>Polyphaga</taxon>
        <taxon>Cucujiformia</taxon>
        <taxon>Tenebrionidae</taxon>
        <taxon>Zophobas</taxon>
    </lineage>
</organism>
<evidence type="ECO:0000313" key="2">
    <source>
        <dbReference type="EMBL" id="KAJ3657895.1"/>
    </source>
</evidence>
<reference evidence="2" key="1">
    <citation type="journal article" date="2023" name="G3 (Bethesda)">
        <title>Whole genome assemblies of Zophobas morio and Tenebrio molitor.</title>
        <authorList>
            <person name="Kaur S."/>
            <person name="Stinson S.A."/>
            <person name="diCenzo G.C."/>
        </authorList>
    </citation>
    <scope>NUCLEOTIDE SEQUENCE</scope>
    <source>
        <strain evidence="2">QUZm001</strain>
    </source>
</reference>
<dbReference type="EMBL" id="JALNTZ010000003">
    <property type="protein sequence ID" value="KAJ3657895.1"/>
    <property type="molecule type" value="Genomic_DNA"/>
</dbReference>
<gene>
    <name evidence="2" type="ORF">Zmor_009671</name>
</gene>
<name>A0AA38ILS1_9CUCU</name>